<name>A0A5N5T400_9CRUS</name>
<dbReference type="OrthoDB" id="6378023at2759"/>
<reference evidence="4 5" key="1">
    <citation type="journal article" date="2019" name="PLoS Biol.">
        <title>Sex chromosomes control vertical transmission of feminizing Wolbachia symbionts in an isopod.</title>
        <authorList>
            <person name="Becking T."/>
            <person name="Chebbi M.A."/>
            <person name="Giraud I."/>
            <person name="Moumen B."/>
            <person name="Laverre T."/>
            <person name="Caubet Y."/>
            <person name="Peccoud J."/>
            <person name="Gilbert C."/>
            <person name="Cordaux R."/>
        </authorList>
    </citation>
    <scope>NUCLEOTIDE SEQUENCE [LARGE SCALE GENOMIC DNA]</scope>
    <source>
        <strain evidence="4">ANa2</strain>
        <tissue evidence="4">Whole body excluding digestive tract and cuticle</tissue>
    </source>
</reference>
<proteinExistence type="predicted"/>
<dbReference type="PROSITE" id="PS51155">
    <property type="entry name" value="CHIT_BIND_RR_2"/>
    <property type="match status" value="1"/>
</dbReference>
<feature type="region of interest" description="Disordered" evidence="3">
    <location>
        <begin position="358"/>
        <end position="411"/>
    </location>
</feature>
<comment type="caution">
    <text evidence="4">The sequence shown here is derived from an EMBL/GenBank/DDBJ whole genome shotgun (WGS) entry which is preliminary data.</text>
</comment>
<organism evidence="4 5">
    <name type="scientific">Armadillidium nasatum</name>
    <dbReference type="NCBI Taxonomy" id="96803"/>
    <lineage>
        <taxon>Eukaryota</taxon>
        <taxon>Metazoa</taxon>
        <taxon>Ecdysozoa</taxon>
        <taxon>Arthropoda</taxon>
        <taxon>Crustacea</taxon>
        <taxon>Multicrustacea</taxon>
        <taxon>Malacostraca</taxon>
        <taxon>Eumalacostraca</taxon>
        <taxon>Peracarida</taxon>
        <taxon>Isopoda</taxon>
        <taxon>Oniscidea</taxon>
        <taxon>Crinocheta</taxon>
        <taxon>Armadillidiidae</taxon>
        <taxon>Armadillidium</taxon>
    </lineage>
</organism>
<sequence length="411" mass="44030">MILSTITYPEGTKIPTDFFPSLGYPLSRYYDRSNFRRNTYDQLGLGNLLNLGGGTFGQGYSGYTGTLGSNLGLLGSNANANLGLLRPNTNLGLFGGASNLGLLRPNTNFGLLGGGSNLGFANPASNLGLIGGTGGLSNLSGYRSSLPYLSTLGLRNLGLGFSGAPTSGTTTIDGSISGAIRSRDFSRDPLDGSYSFSYETDDGVQRQETGAPLTPTGAIAKEGSYSVELILSHIDSFTYPDGTPARFNYIADENGFQVRSNLLPELPDHVVAQIQRAQLERQAGIINDGQYKLDDNVGNSAVIRSSFIDEFRPDRQPFSPATTNLSARLNGDRFSPLRARGQRFVFGRRGNPLFRTALGDDFDESEPSVAGKSLSGHVKREDNQQIKPSRISIAEQNSQKSSPPRTSLKTQ</sequence>
<keyword evidence="1 2" id="KW-0193">Cuticle</keyword>
<dbReference type="EMBL" id="SEYY01011261">
    <property type="protein sequence ID" value="KAB7501243.1"/>
    <property type="molecule type" value="Genomic_DNA"/>
</dbReference>
<keyword evidence="5" id="KW-1185">Reference proteome</keyword>
<dbReference type="GO" id="GO:0062129">
    <property type="term" value="C:chitin-based extracellular matrix"/>
    <property type="evidence" value="ECO:0007669"/>
    <property type="project" value="TreeGrafter"/>
</dbReference>
<dbReference type="Pfam" id="PF00379">
    <property type="entry name" value="Chitin_bind_4"/>
    <property type="match status" value="2"/>
</dbReference>
<evidence type="ECO:0000256" key="3">
    <source>
        <dbReference type="SAM" id="MobiDB-lite"/>
    </source>
</evidence>
<evidence type="ECO:0000256" key="1">
    <source>
        <dbReference type="ARBA" id="ARBA00022460"/>
    </source>
</evidence>
<evidence type="ECO:0000313" key="4">
    <source>
        <dbReference type="EMBL" id="KAB7501243.1"/>
    </source>
</evidence>
<evidence type="ECO:0000313" key="5">
    <source>
        <dbReference type="Proteomes" id="UP000326759"/>
    </source>
</evidence>
<protein>
    <submittedName>
        <fullName evidence="4">Cuticle protein</fullName>
    </submittedName>
</protein>
<dbReference type="PANTHER" id="PTHR10380:SF173">
    <property type="entry name" value="CUTICULAR PROTEIN 47EF, ISOFORM C-RELATED"/>
    <property type="match status" value="1"/>
</dbReference>
<dbReference type="GO" id="GO:0008010">
    <property type="term" value="F:structural constituent of chitin-based larval cuticle"/>
    <property type="evidence" value="ECO:0007669"/>
    <property type="project" value="TreeGrafter"/>
</dbReference>
<gene>
    <name evidence="4" type="primary">CUPA1_1</name>
    <name evidence="4" type="ORF">Anas_13555</name>
</gene>
<dbReference type="Proteomes" id="UP000326759">
    <property type="component" value="Unassembled WGS sequence"/>
</dbReference>
<dbReference type="InterPro" id="IPR000618">
    <property type="entry name" value="Insect_cuticle"/>
</dbReference>
<dbReference type="InterPro" id="IPR050468">
    <property type="entry name" value="Cuticle_Struct_Prot"/>
</dbReference>
<feature type="compositionally biased region" description="Polar residues" evidence="3">
    <location>
        <begin position="394"/>
        <end position="411"/>
    </location>
</feature>
<accession>A0A5N5T400</accession>
<dbReference type="PANTHER" id="PTHR10380">
    <property type="entry name" value="CUTICLE PROTEIN"/>
    <property type="match status" value="1"/>
</dbReference>
<evidence type="ECO:0000256" key="2">
    <source>
        <dbReference type="PROSITE-ProRule" id="PRU00497"/>
    </source>
</evidence>
<dbReference type="AlphaFoldDB" id="A0A5N5T400"/>